<gene>
    <name evidence="2" type="ORF">E1261_30905</name>
</gene>
<evidence type="ECO:0000259" key="1">
    <source>
        <dbReference type="Pfam" id="PF16466"/>
    </source>
</evidence>
<dbReference type="RefSeq" id="WP_132412792.1">
    <property type="nucleotide sequence ID" value="NZ_SMKA01000190.1"/>
</dbReference>
<name>A0A4R4PK72_9ACTN</name>
<dbReference type="AlphaFoldDB" id="A0A4R4PK72"/>
<evidence type="ECO:0000313" key="2">
    <source>
        <dbReference type="EMBL" id="TDC22457.1"/>
    </source>
</evidence>
<proteinExistence type="predicted"/>
<dbReference type="Proteomes" id="UP000295075">
    <property type="component" value="Unassembled WGS sequence"/>
</dbReference>
<sequence>MYPVSERFLKAVRQSHRMVAYVDLFSGNRRVNRVPIAGGSVSLDRTAQVRAQVDLSIARRDIAGFLGDSTLTPYSTQVQVYRGILFADGKEETVPLAQAFLTEVTWDSKEMLSVRAFDRSLVIADAKFPTKRTIQGPSALDLIAMLAAEPWAATWNAGVINRPATLNVLPGVVDAAVPATEVDEDRWNAIQQLAYQLNAEVYASYNDSRLIVAPSPDMVAPAPVWTVDYGEAGSLADWEHTVTRENVYNAVSVQGKAASEVFADPYGYAEDTTPTSPTYVRTFGRRTLIQQVETLQTEAACLAAARQLLARSLGLSSSVDLSIAPNPALRPGDAVTVALPDGTTSTRVIDSLTIPLTPAGEFSLNTRTTNITLPA</sequence>
<accession>A0A4R4PK72</accession>
<reference evidence="2 3" key="1">
    <citation type="submission" date="2019-03" db="EMBL/GenBank/DDBJ databases">
        <title>Draft genome sequences of novel Actinobacteria.</title>
        <authorList>
            <person name="Sahin N."/>
            <person name="Ay H."/>
            <person name="Saygin H."/>
        </authorList>
    </citation>
    <scope>NUCLEOTIDE SEQUENCE [LARGE SCALE GENOMIC DNA]</scope>
    <source>
        <strain evidence="2 3">JCM 30547</strain>
    </source>
</reference>
<comment type="caution">
    <text evidence="2">The sequence shown here is derived from an EMBL/GenBank/DDBJ whole genome shotgun (WGS) entry which is preliminary data.</text>
</comment>
<dbReference type="OrthoDB" id="4320040at2"/>
<keyword evidence="3" id="KW-1185">Reference proteome</keyword>
<feature type="domain" description="DUF5047" evidence="1">
    <location>
        <begin position="39"/>
        <end position="132"/>
    </location>
</feature>
<organism evidence="2 3">
    <name type="scientific">Kribbella albertanoniae</name>
    <dbReference type="NCBI Taxonomy" id="1266829"/>
    <lineage>
        <taxon>Bacteria</taxon>
        <taxon>Bacillati</taxon>
        <taxon>Actinomycetota</taxon>
        <taxon>Actinomycetes</taxon>
        <taxon>Propionibacteriales</taxon>
        <taxon>Kribbellaceae</taxon>
        <taxon>Kribbella</taxon>
    </lineage>
</organism>
<evidence type="ECO:0000313" key="3">
    <source>
        <dbReference type="Proteomes" id="UP000295075"/>
    </source>
</evidence>
<protein>
    <submittedName>
        <fullName evidence="2">DUF5047 domain-containing protein</fullName>
    </submittedName>
</protein>
<dbReference type="EMBL" id="SMKA01000190">
    <property type="protein sequence ID" value="TDC22457.1"/>
    <property type="molecule type" value="Genomic_DNA"/>
</dbReference>
<dbReference type="InterPro" id="IPR032490">
    <property type="entry name" value="DUF5047"/>
</dbReference>
<dbReference type="Pfam" id="PF16466">
    <property type="entry name" value="DUF5047"/>
    <property type="match status" value="1"/>
</dbReference>